<dbReference type="Pfam" id="PF00098">
    <property type="entry name" value="zf-CCHC"/>
    <property type="match status" value="1"/>
</dbReference>
<dbReference type="PROSITE" id="PS50158">
    <property type="entry name" value="ZF_CCHC"/>
    <property type="match status" value="1"/>
</dbReference>
<evidence type="ECO:0000256" key="2">
    <source>
        <dbReference type="SAM" id="MobiDB-lite"/>
    </source>
</evidence>
<organism evidence="4 6">
    <name type="scientific">Didymodactylos carnosus</name>
    <dbReference type="NCBI Taxonomy" id="1234261"/>
    <lineage>
        <taxon>Eukaryota</taxon>
        <taxon>Metazoa</taxon>
        <taxon>Spiralia</taxon>
        <taxon>Gnathifera</taxon>
        <taxon>Rotifera</taxon>
        <taxon>Eurotatoria</taxon>
        <taxon>Bdelloidea</taxon>
        <taxon>Philodinida</taxon>
        <taxon>Philodinidae</taxon>
        <taxon>Didymodactylos</taxon>
    </lineage>
</organism>
<keyword evidence="1" id="KW-0862">Zinc</keyword>
<feature type="domain" description="CCHC-type" evidence="3">
    <location>
        <begin position="132"/>
        <end position="145"/>
    </location>
</feature>
<protein>
    <recommendedName>
        <fullName evidence="3">CCHC-type domain-containing protein</fullName>
    </recommendedName>
</protein>
<dbReference type="EMBL" id="CAJNOK010035390">
    <property type="protein sequence ID" value="CAF1512743.1"/>
    <property type="molecule type" value="Genomic_DNA"/>
</dbReference>
<evidence type="ECO:0000256" key="1">
    <source>
        <dbReference type="PROSITE-ProRule" id="PRU00047"/>
    </source>
</evidence>
<name>A0A8S2FMB1_9BILA</name>
<comment type="caution">
    <text evidence="4">The sequence shown here is derived from an EMBL/GenBank/DDBJ whole genome shotgun (WGS) entry which is preliminary data.</text>
</comment>
<dbReference type="AlphaFoldDB" id="A0A8S2FMB1"/>
<dbReference type="GO" id="GO:0008270">
    <property type="term" value="F:zinc ion binding"/>
    <property type="evidence" value="ECO:0007669"/>
    <property type="project" value="UniProtKB-KW"/>
</dbReference>
<keyword evidence="1" id="KW-0863">Zinc-finger</keyword>
<dbReference type="EMBL" id="CAJOBA010057470">
    <property type="protein sequence ID" value="CAF4300380.1"/>
    <property type="molecule type" value="Genomic_DNA"/>
</dbReference>
<dbReference type="InterPro" id="IPR036875">
    <property type="entry name" value="Znf_CCHC_sf"/>
</dbReference>
<accession>A0A8S2FMB1</accession>
<evidence type="ECO:0000313" key="5">
    <source>
        <dbReference type="EMBL" id="CAF4300380.1"/>
    </source>
</evidence>
<dbReference type="InterPro" id="IPR001878">
    <property type="entry name" value="Znf_CCHC"/>
</dbReference>
<feature type="region of interest" description="Disordered" evidence="2">
    <location>
        <begin position="87"/>
        <end position="113"/>
    </location>
</feature>
<evidence type="ECO:0000313" key="4">
    <source>
        <dbReference type="EMBL" id="CAF1512743.1"/>
    </source>
</evidence>
<evidence type="ECO:0000259" key="3">
    <source>
        <dbReference type="PROSITE" id="PS50158"/>
    </source>
</evidence>
<gene>
    <name evidence="4" type="ORF">OVA965_LOCUS37441</name>
    <name evidence="5" type="ORF">TMI583_LOCUS38522</name>
</gene>
<dbReference type="SMART" id="SM00343">
    <property type="entry name" value="ZnF_C2HC"/>
    <property type="match status" value="1"/>
</dbReference>
<dbReference type="SUPFAM" id="SSF57756">
    <property type="entry name" value="Retrovirus zinc finger-like domains"/>
    <property type="match status" value="1"/>
</dbReference>
<reference evidence="4" key="1">
    <citation type="submission" date="2021-02" db="EMBL/GenBank/DDBJ databases">
        <authorList>
            <person name="Nowell W R."/>
        </authorList>
    </citation>
    <scope>NUCLEOTIDE SEQUENCE</scope>
</reference>
<dbReference type="GO" id="GO:0003676">
    <property type="term" value="F:nucleic acid binding"/>
    <property type="evidence" value="ECO:0007669"/>
    <property type="project" value="InterPro"/>
</dbReference>
<feature type="compositionally biased region" description="Polar residues" evidence="2">
    <location>
        <begin position="87"/>
        <end position="103"/>
    </location>
</feature>
<proteinExistence type="predicted"/>
<dbReference type="Proteomes" id="UP000682733">
    <property type="component" value="Unassembled WGS sequence"/>
</dbReference>
<keyword evidence="1" id="KW-0479">Metal-binding</keyword>
<sequence length="150" mass="17338">MDATIPSMGAHGREIRVHNSPWYLLRGLKPSIQQHVIISNPKKCEDLLERAKRVEAAAEITQPQAPVTTTPTDYVEETAAALRRTTLNNHRNDYSGRNNQRYSNSDRRWSQPYHNNNYARQRNQEVTPRFVCYNCNGIGHYAYQCLSHLN</sequence>
<evidence type="ECO:0000313" key="6">
    <source>
        <dbReference type="Proteomes" id="UP000677228"/>
    </source>
</evidence>
<dbReference type="Proteomes" id="UP000677228">
    <property type="component" value="Unassembled WGS sequence"/>
</dbReference>